<comment type="caution">
    <text evidence="3">The sequence shown here is derived from an EMBL/GenBank/DDBJ whole genome shotgun (WGS) entry which is preliminary data.</text>
</comment>
<evidence type="ECO:0000256" key="2">
    <source>
        <dbReference type="ARBA" id="ARBA00022679"/>
    </source>
</evidence>
<evidence type="ECO:0008006" key="5">
    <source>
        <dbReference type="Google" id="ProtNLM"/>
    </source>
</evidence>
<evidence type="ECO:0000256" key="1">
    <source>
        <dbReference type="ARBA" id="ARBA00022603"/>
    </source>
</evidence>
<gene>
    <name evidence="3" type="ORF">DAMNIGENAA_14830</name>
</gene>
<dbReference type="AlphaFoldDB" id="A0A9W6D1B7"/>
<proteinExistence type="predicted"/>
<dbReference type="GO" id="GO:0032259">
    <property type="term" value="P:methylation"/>
    <property type="evidence" value="ECO:0007669"/>
    <property type="project" value="UniProtKB-KW"/>
</dbReference>
<evidence type="ECO:0000313" key="4">
    <source>
        <dbReference type="Proteomes" id="UP001144372"/>
    </source>
</evidence>
<name>A0A9W6D1B7_9BACT</name>
<sequence>MPGFLGLWPEPPFYYLFFDRESESAVKHWIQDQSGWILNGAYSLDYEQWQHVSLSDQRVGPFLIHTGKDEEEPIHPEGGYLIRMNPGLVFGSGLHPTTRGCLLTMAELFKAVPVKTVVDLGTGTGILAIAGALLGATRVVGLDCIPLAVAVALQNVRANHVEERVKLLVARELEVLREPSDLLLMNIEWPCLREVLRGSEWRRYPRVIMSGFLAAQWKEFEAMLPSGHRVERRTSIEDWMTAVISGMF</sequence>
<reference evidence="3" key="1">
    <citation type="submission" date="2022-12" db="EMBL/GenBank/DDBJ databases">
        <title>Reference genome sequencing for broad-spectrum identification of bacterial and archaeal isolates by mass spectrometry.</title>
        <authorList>
            <person name="Sekiguchi Y."/>
            <person name="Tourlousse D.M."/>
        </authorList>
    </citation>
    <scope>NUCLEOTIDE SEQUENCE</scope>
    <source>
        <strain evidence="3">ASRB1</strain>
    </source>
</reference>
<accession>A0A9W6D1B7</accession>
<keyword evidence="1" id="KW-0489">Methyltransferase</keyword>
<protein>
    <recommendedName>
        <fullName evidence="5">Methyltransferase domain-containing protein</fullName>
    </recommendedName>
</protein>
<dbReference type="CDD" id="cd02440">
    <property type="entry name" value="AdoMet_MTases"/>
    <property type="match status" value="1"/>
</dbReference>
<dbReference type="PANTHER" id="PTHR43648">
    <property type="entry name" value="ELECTRON TRANSFER FLAVOPROTEIN BETA SUBUNIT LYSINE METHYLTRANSFERASE"/>
    <property type="match status" value="1"/>
</dbReference>
<dbReference type="PANTHER" id="PTHR43648:SF1">
    <property type="entry name" value="ELECTRON TRANSFER FLAVOPROTEIN BETA SUBUNIT LYSINE METHYLTRANSFERASE"/>
    <property type="match status" value="1"/>
</dbReference>
<keyword evidence="4" id="KW-1185">Reference proteome</keyword>
<dbReference type="InterPro" id="IPR029063">
    <property type="entry name" value="SAM-dependent_MTases_sf"/>
</dbReference>
<dbReference type="SUPFAM" id="SSF53335">
    <property type="entry name" value="S-adenosyl-L-methionine-dependent methyltransferases"/>
    <property type="match status" value="1"/>
</dbReference>
<keyword evidence="2" id="KW-0808">Transferase</keyword>
<evidence type="ECO:0000313" key="3">
    <source>
        <dbReference type="EMBL" id="GLI34050.1"/>
    </source>
</evidence>
<dbReference type="Proteomes" id="UP001144372">
    <property type="component" value="Unassembled WGS sequence"/>
</dbReference>
<organism evidence="3 4">
    <name type="scientific">Desulforhabdus amnigena</name>
    <dbReference type="NCBI Taxonomy" id="40218"/>
    <lineage>
        <taxon>Bacteria</taxon>
        <taxon>Pseudomonadati</taxon>
        <taxon>Thermodesulfobacteriota</taxon>
        <taxon>Syntrophobacteria</taxon>
        <taxon>Syntrophobacterales</taxon>
        <taxon>Syntrophobacteraceae</taxon>
        <taxon>Desulforhabdus</taxon>
    </lineage>
</organism>
<dbReference type="InterPro" id="IPR050078">
    <property type="entry name" value="Ribosomal_L11_MeTrfase_PrmA"/>
</dbReference>
<dbReference type="EMBL" id="BSDR01000001">
    <property type="protein sequence ID" value="GLI34050.1"/>
    <property type="molecule type" value="Genomic_DNA"/>
</dbReference>
<dbReference type="Pfam" id="PF06325">
    <property type="entry name" value="PrmA"/>
    <property type="match status" value="1"/>
</dbReference>
<dbReference type="GO" id="GO:0008276">
    <property type="term" value="F:protein methyltransferase activity"/>
    <property type="evidence" value="ECO:0007669"/>
    <property type="project" value="TreeGrafter"/>
</dbReference>
<dbReference type="Gene3D" id="3.40.50.150">
    <property type="entry name" value="Vaccinia Virus protein VP39"/>
    <property type="match status" value="1"/>
</dbReference>